<evidence type="ECO:0000313" key="12">
    <source>
        <dbReference type="EMBL" id="BAJ02110.1"/>
    </source>
</evidence>
<dbReference type="Pfam" id="PF00672">
    <property type="entry name" value="HAMP"/>
    <property type="match status" value="1"/>
</dbReference>
<dbReference type="InterPro" id="IPR004090">
    <property type="entry name" value="Chemotax_Me-accpt_rcpt"/>
</dbReference>
<dbReference type="FunFam" id="1.10.287.950:FF:000001">
    <property type="entry name" value="Methyl-accepting chemotaxis sensory transducer"/>
    <property type="match status" value="1"/>
</dbReference>
<evidence type="ECO:0000256" key="3">
    <source>
        <dbReference type="ARBA" id="ARBA00022989"/>
    </source>
</evidence>
<dbReference type="SUPFAM" id="SSF58104">
    <property type="entry name" value="Methyl-accepting chemotaxis protein (MCP) signaling domain"/>
    <property type="match status" value="1"/>
</dbReference>
<dbReference type="CDD" id="cd06225">
    <property type="entry name" value="HAMP"/>
    <property type="match status" value="1"/>
</dbReference>
<dbReference type="PANTHER" id="PTHR32089">
    <property type="entry name" value="METHYL-ACCEPTING CHEMOTAXIS PROTEIN MCPB"/>
    <property type="match status" value="1"/>
</dbReference>
<keyword evidence="8" id="KW-0175">Coiled coil</keyword>
<proteinExistence type="inferred from homology"/>
<evidence type="ECO:0000256" key="9">
    <source>
        <dbReference type="SAM" id="Phobius"/>
    </source>
</evidence>
<accession>D4ZKB1</accession>
<dbReference type="GO" id="GO:0006935">
    <property type="term" value="P:chemotaxis"/>
    <property type="evidence" value="ECO:0007669"/>
    <property type="project" value="InterPro"/>
</dbReference>
<keyword evidence="2 9" id="KW-0812">Transmembrane</keyword>
<dbReference type="HOGENOM" id="CLU_000445_107_19_6"/>
<dbReference type="GO" id="GO:0004888">
    <property type="term" value="F:transmembrane signaling receptor activity"/>
    <property type="evidence" value="ECO:0007669"/>
    <property type="project" value="InterPro"/>
</dbReference>
<dbReference type="SMART" id="SM00283">
    <property type="entry name" value="MA"/>
    <property type="match status" value="1"/>
</dbReference>
<feature type="coiled-coil region" evidence="8">
    <location>
        <begin position="632"/>
        <end position="659"/>
    </location>
</feature>
<dbReference type="PROSITE" id="PS50111">
    <property type="entry name" value="CHEMOTAXIS_TRANSDUC_2"/>
    <property type="match status" value="1"/>
</dbReference>
<keyword evidence="5 7" id="KW-0807">Transducer</keyword>
<dbReference type="SMART" id="SM00304">
    <property type="entry name" value="HAMP"/>
    <property type="match status" value="1"/>
</dbReference>
<keyword evidence="13" id="KW-1185">Reference proteome</keyword>
<dbReference type="STRING" id="637905.SVI_2139"/>
<dbReference type="Gene3D" id="3.30.450.20">
    <property type="entry name" value="PAS domain"/>
    <property type="match status" value="2"/>
</dbReference>
<dbReference type="CDD" id="cd11386">
    <property type="entry name" value="MCP_signal"/>
    <property type="match status" value="1"/>
</dbReference>
<keyword evidence="4 9" id="KW-0472">Membrane</keyword>
<evidence type="ECO:0000313" key="13">
    <source>
        <dbReference type="Proteomes" id="UP000002350"/>
    </source>
</evidence>
<organism evidence="12 13">
    <name type="scientific">Shewanella violacea (strain JCM 10179 / CIP 106290 / LMG 19151 / DSS12)</name>
    <dbReference type="NCBI Taxonomy" id="637905"/>
    <lineage>
        <taxon>Bacteria</taxon>
        <taxon>Pseudomonadati</taxon>
        <taxon>Pseudomonadota</taxon>
        <taxon>Gammaproteobacteria</taxon>
        <taxon>Alteromonadales</taxon>
        <taxon>Shewanellaceae</taxon>
        <taxon>Shewanella</taxon>
    </lineage>
</organism>
<dbReference type="Pfam" id="PF00015">
    <property type="entry name" value="MCPsignal"/>
    <property type="match status" value="1"/>
</dbReference>
<gene>
    <name evidence="12" type="ordered locus">SVI_2139</name>
</gene>
<evidence type="ECO:0000259" key="10">
    <source>
        <dbReference type="PROSITE" id="PS50111"/>
    </source>
</evidence>
<dbReference type="PRINTS" id="PR00260">
    <property type="entry name" value="CHEMTRNSDUCR"/>
</dbReference>
<dbReference type="OrthoDB" id="5800769at2"/>
<evidence type="ECO:0000256" key="6">
    <source>
        <dbReference type="ARBA" id="ARBA00029447"/>
    </source>
</evidence>
<protein>
    <submittedName>
        <fullName evidence="12">Methyl-accepting chemotaxis protein</fullName>
    </submittedName>
</protein>
<comment type="subcellular location">
    <subcellularLocation>
        <location evidence="1">Membrane</location>
        <topology evidence="1">Multi-pass membrane protein</topology>
    </subcellularLocation>
</comment>
<evidence type="ECO:0000259" key="11">
    <source>
        <dbReference type="PROSITE" id="PS50885"/>
    </source>
</evidence>
<dbReference type="Gene3D" id="1.10.287.950">
    <property type="entry name" value="Methyl-accepting chemotaxis protein"/>
    <property type="match status" value="1"/>
</dbReference>
<dbReference type="InterPro" id="IPR004089">
    <property type="entry name" value="MCPsignal_dom"/>
</dbReference>
<feature type="domain" description="Methyl-accepting transducer" evidence="10">
    <location>
        <begin position="393"/>
        <end position="629"/>
    </location>
</feature>
<sequence length="665" mass="73555">MLKIIRKSLVAQLTLGLSIALLVITSINGALNIERVTESTKAYYQREVTLALDRVKTQLTGILITKKLQSDMLFMNPTTLDAIQSLTVRAASYEDNRAIVTLLDYIKQIADQDPLIVTPYFSSAVTHEYYDKSGRYIENDYNVSERPWWNDLLEQNRLYIEDPQRDLSGNLALAMRQPLYRDNTLIGSVGIDIQMTEFTQELMKIAKINGLGESFLMTELGTAVAFPNMEKFTGSKLKIQDVDQEYPDAHGFSQLQAAMLNHPVDGFKITWHGETYYVYSQPIKLQSPYLNWQVALMLPESAISAPVKAAQLEEGLRALIILIIMILVITFYTRWQLAPLQQLVLGLESIASGHADLSRRIQVNRQDELGALAKAFNAFVSQLQEIIQGTRDSATGLEHETLSAQGAISLSKSHINGQKQAIGSVVAAATEMAQTSEHVATRAEAVHQLAKEAGQSVGEGMFVVDKSVQGIEVLAEKISEAACVVKELEDETLNISEVLEVIRTIAEQTNLLALNAAIEAARAGEQGRGFAVVADEVRSLASKTQQSTARIQDIIKRLQTSASQAVRVMKTSQEETLSNKAHSTEIAQVFNSISQVLNRFQQQTNEIASAITQQTATAQQVSKHMIDISDKAEESVQQIQKVNSSINNAEKQTEKLNSQIAQFTI</sequence>
<dbReference type="InterPro" id="IPR003660">
    <property type="entry name" value="HAMP_dom"/>
</dbReference>
<dbReference type="GO" id="GO:0016020">
    <property type="term" value="C:membrane"/>
    <property type="evidence" value="ECO:0007669"/>
    <property type="project" value="UniProtKB-SubCell"/>
</dbReference>
<evidence type="ECO:0000256" key="2">
    <source>
        <dbReference type="ARBA" id="ARBA00022692"/>
    </source>
</evidence>
<dbReference type="eggNOG" id="COG0840">
    <property type="taxonomic scope" value="Bacteria"/>
</dbReference>
<dbReference type="AlphaFoldDB" id="D4ZKB1"/>
<dbReference type="Gene3D" id="6.10.340.10">
    <property type="match status" value="1"/>
</dbReference>
<dbReference type="RefSeq" id="WP_013051415.1">
    <property type="nucleotide sequence ID" value="NC_014012.1"/>
</dbReference>
<dbReference type="GO" id="GO:0007165">
    <property type="term" value="P:signal transduction"/>
    <property type="evidence" value="ECO:0007669"/>
    <property type="project" value="UniProtKB-KW"/>
</dbReference>
<keyword evidence="3 9" id="KW-1133">Transmembrane helix</keyword>
<dbReference type="PANTHER" id="PTHR32089:SF119">
    <property type="entry name" value="METHYL-ACCEPTING CHEMOTAXIS PROTEIN CTPL"/>
    <property type="match status" value="1"/>
</dbReference>
<dbReference type="KEGG" id="svo:SVI_2139"/>
<evidence type="ECO:0000256" key="7">
    <source>
        <dbReference type="PROSITE-ProRule" id="PRU00284"/>
    </source>
</evidence>
<dbReference type="PROSITE" id="PS50885">
    <property type="entry name" value="HAMP"/>
    <property type="match status" value="1"/>
</dbReference>
<evidence type="ECO:0000256" key="4">
    <source>
        <dbReference type="ARBA" id="ARBA00023136"/>
    </source>
</evidence>
<evidence type="ECO:0000256" key="5">
    <source>
        <dbReference type="ARBA" id="ARBA00023224"/>
    </source>
</evidence>
<feature type="domain" description="HAMP" evidence="11">
    <location>
        <begin position="334"/>
        <end position="388"/>
    </location>
</feature>
<feature type="transmembrane region" description="Helical" evidence="9">
    <location>
        <begin position="315"/>
        <end position="333"/>
    </location>
</feature>
<dbReference type="EMBL" id="AP011177">
    <property type="protein sequence ID" value="BAJ02110.1"/>
    <property type="molecule type" value="Genomic_DNA"/>
</dbReference>
<reference evidence="13" key="1">
    <citation type="journal article" date="2010" name="Mol. Biosyst.">
        <title>Complete genome sequence and comparative analysis of Shewanella violacea, a psychrophilic and piezophilic bacterium from deep sea floor sediments.</title>
        <authorList>
            <person name="Aono E."/>
            <person name="Baba T."/>
            <person name="Ara T."/>
            <person name="Nishi T."/>
            <person name="Nakamichi T."/>
            <person name="Inamoto E."/>
            <person name="Toyonaga H."/>
            <person name="Hasegawa M."/>
            <person name="Takai Y."/>
            <person name="Okumura Y."/>
            <person name="Baba M."/>
            <person name="Tomita M."/>
            <person name="Kato C."/>
            <person name="Oshima T."/>
            <person name="Nakasone K."/>
            <person name="Mori H."/>
        </authorList>
    </citation>
    <scope>NUCLEOTIDE SEQUENCE [LARGE SCALE GENOMIC DNA]</scope>
    <source>
        <strain evidence="13">JCM 10179 / CIP 106290 / LMG 19151 / DSS12</strain>
    </source>
</reference>
<comment type="similarity">
    <text evidence="6">Belongs to the methyl-accepting chemotaxis (MCP) protein family.</text>
</comment>
<dbReference type="Proteomes" id="UP000002350">
    <property type="component" value="Chromosome"/>
</dbReference>
<name>D4ZKB1_SHEVD</name>
<evidence type="ECO:0000256" key="1">
    <source>
        <dbReference type="ARBA" id="ARBA00004141"/>
    </source>
</evidence>
<evidence type="ECO:0000256" key="8">
    <source>
        <dbReference type="SAM" id="Coils"/>
    </source>
</evidence>